<organism evidence="2 3">
    <name type="scientific">Actinocatenispora rupis</name>
    <dbReference type="NCBI Taxonomy" id="519421"/>
    <lineage>
        <taxon>Bacteria</taxon>
        <taxon>Bacillati</taxon>
        <taxon>Actinomycetota</taxon>
        <taxon>Actinomycetes</taxon>
        <taxon>Micromonosporales</taxon>
        <taxon>Micromonosporaceae</taxon>
        <taxon>Actinocatenispora</taxon>
    </lineage>
</organism>
<comment type="caution">
    <text evidence="2">The sequence shown here is derived from an EMBL/GenBank/DDBJ whole genome shotgun (WGS) entry which is preliminary data.</text>
</comment>
<feature type="compositionally biased region" description="Basic and acidic residues" evidence="1">
    <location>
        <begin position="30"/>
        <end position="56"/>
    </location>
</feature>
<proteinExistence type="predicted"/>
<evidence type="ECO:0000313" key="2">
    <source>
        <dbReference type="EMBL" id="GID14978.1"/>
    </source>
</evidence>
<reference evidence="2" key="1">
    <citation type="submission" date="2021-01" db="EMBL/GenBank/DDBJ databases">
        <title>Whole genome shotgun sequence of Actinocatenispora rupis NBRC 107355.</title>
        <authorList>
            <person name="Komaki H."/>
            <person name="Tamura T."/>
        </authorList>
    </citation>
    <scope>NUCLEOTIDE SEQUENCE</scope>
    <source>
        <strain evidence="2">NBRC 107355</strain>
    </source>
</reference>
<feature type="region of interest" description="Disordered" evidence="1">
    <location>
        <begin position="1"/>
        <end position="96"/>
    </location>
</feature>
<protein>
    <submittedName>
        <fullName evidence="2">Uncharacterized protein</fullName>
    </submittedName>
</protein>
<name>A0A8J3J6F2_9ACTN</name>
<evidence type="ECO:0000313" key="3">
    <source>
        <dbReference type="Proteomes" id="UP000612808"/>
    </source>
</evidence>
<keyword evidence="3" id="KW-1185">Reference proteome</keyword>
<sequence length="96" mass="10597">MVELRLQRVEPAGVEAGAEVQLQHAEDEDPPGHEDRHHHDQDDGRRDEHDPERRAPAEPGPVVSQRLHSVTCRANRPEPGLGTVSQEHARAATPTA</sequence>
<dbReference type="Proteomes" id="UP000612808">
    <property type="component" value="Unassembled WGS sequence"/>
</dbReference>
<dbReference type="AlphaFoldDB" id="A0A8J3J6F2"/>
<evidence type="ECO:0000256" key="1">
    <source>
        <dbReference type="SAM" id="MobiDB-lite"/>
    </source>
</evidence>
<dbReference type="EMBL" id="BOMB01000035">
    <property type="protein sequence ID" value="GID14978.1"/>
    <property type="molecule type" value="Genomic_DNA"/>
</dbReference>
<gene>
    <name evidence="2" type="ORF">Aru02nite_58670</name>
</gene>
<accession>A0A8J3J6F2</accession>